<dbReference type="STRING" id="56723.ENSLBEP00000033697"/>
<keyword evidence="2" id="KW-1185">Reference proteome</keyword>
<reference evidence="1" key="2">
    <citation type="submission" date="2025-09" db="UniProtKB">
        <authorList>
            <consortium name="Ensembl"/>
        </authorList>
    </citation>
    <scope>IDENTIFICATION</scope>
</reference>
<sequence length="151" mass="16627">MKVSSIDCRRMRKLIRKDCAGSCLIVDCRPYLSFTNSNITGSVNVNLNSVVVRRSRGGPVPLQFVIPDERALIRLREGNISAIVVLDDRTSHWQKLKKDSVAQIVINTLSHLASGASICFLKGESGFTLPTSCLQSPVHHQFKLSPITALP</sequence>
<dbReference type="Gene3D" id="3.40.250.10">
    <property type="entry name" value="Rhodanese-like domain"/>
    <property type="match status" value="1"/>
</dbReference>
<dbReference type="SUPFAM" id="SSF52821">
    <property type="entry name" value="Rhodanese/Cell cycle control phosphatase"/>
    <property type="match status" value="1"/>
</dbReference>
<evidence type="ECO:0000313" key="1">
    <source>
        <dbReference type="Ensembl" id="ENSLBEP00000033697.1"/>
    </source>
</evidence>
<evidence type="ECO:0000313" key="2">
    <source>
        <dbReference type="Proteomes" id="UP000261660"/>
    </source>
</evidence>
<dbReference type="InParanoid" id="A0A3Q3GJI0"/>
<reference evidence="1" key="1">
    <citation type="submission" date="2025-08" db="UniProtKB">
        <authorList>
            <consortium name="Ensembl"/>
        </authorList>
    </citation>
    <scope>IDENTIFICATION</scope>
</reference>
<proteinExistence type="predicted"/>
<dbReference type="InterPro" id="IPR036873">
    <property type="entry name" value="Rhodanese-like_dom_sf"/>
</dbReference>
<organism evidence="1 2">
    <name type="scientific">Labrus bergylta</name>
    <name type="common">ballan wrasse</name>
    <dbReference type="NCBI Taxonomy" id="56723"/>
    <lineage>
        <taxon>Eukaryota</taxon>
        <taxon>Metazoa</taxon>
        <taxon>Chordata</taxon>
        <taxon>Craniata</taxon>
        <taxon>Vertebrata</taxon>
        <taxon>Euteleostomi</taxon>
        <taxon>Actinopterygii</taxon>
        <taxon>Neopterygii</taxon>
        <taxon>Teleostei</taxon>
        <taxon>Neoteleostei</taxon>
        <taxon>Acanthomorphata</taxon>
        <taxon>Eupercaria</taxon>
        <taxon>Labriformes</taxon>
        <taxon>Labridae</taxon>
        <taxon>Labrus</taxon>
    </lineage>
</organism>
<dbReference type="AlphaFoldDB" id="A0A3Q3GJI0"/>
<dbReference type="CDD" id="cd01446">
    <property type="entry name" value="DSP_MapKP"/>
    <property type="match status" value="1"/>
</dbReference>
<dbReference type="Proteomes" id="UP000261660">
    <property type="component" value="Unplaced"/>
</dbReference>
<dbReference type="Ensembl" id="ENSLBET00000035168.1">
    <property type="protein sequence ID" value="ENSLBEP00000033697.1"/>
    <property type="gene ID" value="ENSLBEG00000025379.1"/>
</dbReference>
<name>A0A3Q3GJI0_9LABR</name>
<dbReference type="GeneTree" id="ENSGT00940000159529"/>
<protein>
    <submittedName>
        <fullName evidence="1">Dual specificity phosphatase 5</fullName>
    </submittedName>
</protein>
<accession>A0A3Q3GJI0</accession>